<name>A0ABS4MH55_9LACO</name>
<dbReference type="RefSeq" id="WP_209687381.1">
    <property type="nucleotide sequence ID" value="NZ_JAGGLU010000012.1"/>
</dbReference>
<evidence type="ECO:0000256" key="4">
    <source>
        <dbReference type="ARBA" id="ARBA00023163"/>
    </source>
</evidence>
<dbReference type="Gene3D" id="1.10.10.10">
    <property type="entry name" value="Winged helix-like DNA-binding domain superfamily/Winged helix DNA-binding domain"/>
    <property type="match status" value="1"/>
</dbReference>
<evidence type="ECO:0000313" key="7">
    <source>
        <dbReference type="Proteomes" id="UP001519292"/>
    </source>
</evidence>
<protein>
    <submittedName>
        <fullName evidence="6">DNA-binding transcriptional LysR family regulator</fullName>
    </submittedName>
</protein>
<proteinExistence type="inferred from homology"/>
<dbReference type="InterPro" id="IPR036388">
    <property type="entry name" value="WH-like_DNA-bd_sf"/>
</dbReference>
<dbReference type="InterPro" id="IPR036390">
    <property type="entry name" value="WH_DNA-bd_sf"/>
</dbReference>
<dbReference type="PANTHER" id="PTHR30419">
    <property type="entry name" value="HTH-TYPE TRANSCRIPTIONAL REGULATOR YBHD"/>
    <property type="match status" value="1"/>
</dbReference>
<dbReference type="Pfam" id="PF03466">
    <property type="entry name" value="LysR_substrate"/>
    <property type="match status" value="1"/>
</dbReference>
<comment type="caution">
    <text evidence="6">The sequence shown here is derived from an EMBL/GenBank/DDBJ whole genome shotgun (WGS) entry which is preliminary data.</text>
</comment>
<keyword evidence="4" id="KW-0804">Transcription</keyword>
<sequence length="286" mass="32994">MEINRLKTFVDLSQTLNFSETAANLYITQSSVSKHIKSLEKEIGHPLFVRNNKHVVLSDYGKVMLPYAEVILLKYEQMNMKFTELDAQRRKQIIIGTIPTIANYDIFTKITTYIQNHPELQITLKECETADIYNNLLAGKFDLAFIRKIDKLPASFNQIDIKQESFKLYLPDDDVLTQQEVINISELKDRNFISLDQDSLLQEPVIKLCRKSGFEPRITFVSDRVTSILEMVKNKQGVAIMMDSLPVWQGVAVRKITPTINGNLMFIKKKTLNFAALNNLWNFLKK</sequence>
<gene>
    <name evidence="6" type="ORF">J2Z60_001840</name>
</gene>
<dbReference type="Pfam" id="PF00126">
    <property type="entry name" value="HTH_1"/>
    <property type="match status" value="1"/>
</dbReference>
<organism evidence="6 7">
    <name type="scientific">Lactobacillus colini</name>
    <dbReference type="NCBI Taxonomy" id="1819254"/>
    <lineage>
        <taxon>Bacteria</taxon>
        <taxon>Bacillati</taxon>
        <taxon>Bacillota</taxon>
        <taxon>Bacilli</taxon>
        <taxon>Lactobacillales</taxon>
        <taxon>Lactobacillaceae</taxon>
        <taxon>Lactobacillus</taxon>
    </lineage>
</organism>
<evidence type="ECO:0000256" key="1">
    <source>
        <dbReference type="ARBA" id="ARBA00009437"/>
    </source>
</evidence>
<comment type="similarity">
    <text evidence="1">Belongs to the LysR transcriptional regulatory family.</text>
</comment>
<keyword evidence="2" id="KW-0805">Transcription regulation</keyword>
<dbReference type="InterPro" id="IPR000847">
    <property type="entry name" value="LysR_HTH_N"/>
</dbReference>
<dbReference type="EMBL" id="JAGGLU010000012">
    <property type="protein sequence ID" value="MBP2058652.1"/>
    <property type="molecule type" value="Genomic_DNA"/>
</dbReference>
<dbReference type="SUPFAM" id="SSF46785">
    <property type="entry name" value="Winged helix' DNA-binding domain"/>
    <property type="match status" value="1"/>
</dbReference>
<evidence type="ECO:0000256" key="2">
    <source>
        <dbReference type="ARBA" id="ARBA00023015"/>
    </source>
</evidence>
<dbReference type="Gene3D" id="3.40.190.290">
    <property type="match status" value="1"/>
</dbReference>
<dbReference type="InterPro" id="IPR005119">
    <property type="entry name" value="LysR_subst-bd"/>
</dbReference>
<dbReference type="SUPFAM" id="SSF53850">
    <property type="entry name" value="Periplasmic binding protein-like II"/>
    <property type="match status" value="1"/>
</dbReference>
<evidence type="ECO:0000313" key="6">
    <source>
        <dbReference type="EMBL" id="MBP2058652.1"/>
    </source>
</evidence>
<dbReference type="Proteomes" id="UP001519292">
    <property type="component" value="Unassembled WGS sequence"/>
</dbReference>
<dbReference type="InterPro" id="IPR050950">
    <property type="entry name" value="HTH-type_LysR_regulators"/>
</dbReference>
<keyword evidence="7" id="KW-1185">Reference proteome</keyword>
<evidence type="ECO:0000256" key="3">
    <source>
        <dbReference type="ARBA" id="ARBA00023125"/>
    </source>
</evidence>
<feature type="domain" description="HTH lysR-type" evidence="5">
    <location>
        <begin position="1"/>
        <end position="58"/>
    </location>
</feature>
<dbReference type="GO" id="GO:0003677">
    <property type="term" value="F:DNA binding"/>
    <property type="evidence" value="ECO:0007669"/>
    <property type="project" value="UniProtKB-KW"/>
</dbReference>
<dbReference type="CDD" id="cd05466">
    <property type="entry name" value="PBP2_LTTR_substrate"/>
    <property type="match status" value="1"/>
</dbReference>
<dbReference type="PANTHER" id="PTHR30419:SF28">
    <property type="entry name" value="HTH-TYPE TRANSCRIPTIONAL REGULATOR BSDA"/>
    <property type="match status" value="1"/>
</dbReference>
<keyword evidence="3 6" id="KW-0238">DNA-binding</keyword>
<dbReference type="PROSITE" id="PS50931">
    <property type="entry name" value="HTH_LYSR"/>
    <property type="match status" value="1"/>
</dbReference>
<evidence type="ECO:0000259" key="5">
    <source>
        <dbReference type="PROSITE" id="PS50931"/>
    </source>
</evidence>
<accession>A0ABS4MH55</accession>
<dbReference type="PRINTS" id="PR00039">
    <property type="entry name" value="HTHLYSR"/>
</dbReference>
<reference evidence="6 7" key="1">
    <citation type="submission" date="2021-03" db="EMBL/GenBank/DDBJ databases">
        <title>Genomic Encyclopedia of Type Strains, Phase IV (KMG-IV): sequencing the most valuable type-strain genomes for metagenomic binning, comparative biology and taxonomic classification.</title>
        <authorList>
            <person name="Goeker M."/>
        </authorList>
    </citation>
    <scope>NUCLEOTIDE SEQUENCE [LARGE SCALE GENOMIC DNA]</scope>
    <source>
        <strain evidence="6 7">DSM 101872</strain>
    </source>
</reference>